<dbReference type="Pfam" id="PF07729">
    <property type="entry name" value="FCD"/>
    <property type="match status" value="1"/>
</dbReference>
<evidence type="ECO:0000256" key="2">
    <source>
        <dbReference type="ARBA" id="ARBA00023125"/>
    </source>
</evidence>
<dbReference type="RefSeq" id="WP_092653307.1">
    <property type="nucleotide sequence ID" value="NZ_LT629732.1"/>
</dbReference>
<dbReference type="Proteomes" id="UP000198983">
    <property type="component" value="Chromosome I"/>
</dbReference>
<organism evidence="6 7">
    <name type="scientific">Actinopolymorpha singaporensis</name>
    <dbReference type="NCBI Taxonomy" id="117157"/>
    <lineage>
        <taxon>Bacteria</taxon>
        <taxon>Bacillati</taxon>
        <taxon>Actinomycetota</taxon>
        <taxon>Actinomycetes</taxon>
        <taxon>Propionibacteriales</taxon>
        <taxon>Actinopolymorphaceae</taxon>
        <taxon>Actinopolymorpha</taxon>
    </lineage>
</organism>
<proteinExistence type="predicted"/>
<evidence type="ECO:0000256" key="1">
    <source>
        <dbReference type="ARBA" id="ARBA00023015"/>
    </source>
</evidence>
<dbReference type="PRINTS" id="PR00035">
    <property type="entry name" value="HTHGNTR"/>
</dbReference>
<dbReference type="STRING" id="117157.SAMN04489717_2433"/>
<dbReference type="OrthoDB" id="3575876at2"/>
<dbReference type="InterPro" id="IPR036388">
    <property type="entry name" value="WH-like_DNA-bd_sf"/>
</dbReference>
<keyword evidence="3" id="KW-0804">Transcription</keyword>
<dbReference type="InterPro" id="IPR000524">
    <property type="entry name" value="Tscrpt_reg_HTH_GntR"/>
</dbReference>
<dbReference type="InterPro" id="IPR011711">
    <property type="entry name" value="GntR_C"/>
</dbReference>
<dbReference type="SMART" id="SM00895">
    <property type="entry name" value="FCD"/>
    <property type="match status" value="1"/>
</dbReference>
<evidence type="ECO:0000256" key="3">
    <source>
        <dbReference type="ARBA" id="ARBA00023163"/>
    </source>
</evidence>
<dbReference type="PANTHER" id="PTHR43537:SF5">
    <property type="entry name" value="UXU OPERON TRANSCRIPTIONAL REGULATOR"/>
    <property type="match status" value="1"/>
</dbReference>
<accession>A0A1H1RIK2</accession>
<sequence>MIDPFRSSGLNVVSRERLTDQTAAALRDYILTNRLAVGTRLPAEPSLAQSLGVSRNVLRQAVASLEALGMLRVTQGSGTYVADVADTEVFAQIAAWMGSDGLTEHDYLEVRAIWERGIYELVIDRASVSEVDHLDEISSAMVHAEDPGKAAALHEEFHDVLLRATGNQFLVTIGTILHNFFWEFGYRRALVRKPPVERLLDSHRSIVRLLRTRDRGNIPQMIDLHLSPDDSGDESADVKEGRAT</sequence>
<evidence type="ECO:0000256" key="4">
    <source>
        <dbReference type="SAM" id="MobiDB-lite"/>
    </source>
</evidence>
<dbReference type="InterPro" id="IPR036390">
    <property type="entry name" value="WH_DNA-bd_sf"/>
</dbReference>
<keyword evidence="1" id="KW-0805">Transcription regulation</keyword>
<dbReference type="EMBL" id="LT629732">
    <property type="protein sequence ID" value="SDS35564.1"/>
    <property type="molecule type" value="Genomic_DNA"/>
</dbReference>
<dbReference type="Pfam" id="PF00392">
    <property type="entry name" value="GntR"/>
    <property type="match status" value="1"/>
</dbReference>
<reference evidence="6 7" key="1">
    <citation type="submission" date="2016-10" db="EMBL/GenBank/DDBJ databases">
        <authorList>
            <person name="de Groot N.N."/>
        </authorList>
    </citation>
    <scope>NUCLEOTIDE SEQUENCE [LARGE SCALE GENOMIC DNA]</scope>
    <source>
        <strain evidence="6 7">DSM 22024</strain>
    </source>
</reference>
<dbReference type="Gene3D" id="1.10.10.10">
    <property type="entry name" value="Winged helix-like DNA-binding domain superfamily/Winged helix DNA-binding domain"/>
    <property type="match status" value="1"/>
</dbReference>
<dbReference type="PANTHER" id="PTHR43537">
    <property type="entry name" value="TRANSCRIPTIONAL REGULATOR, GNTR FAMILY"/>
    <property type="match status" value="1"/>
</dbReference>
<dbReference type="PROSITE" id="PS50949">
    <property type="entry name" value="HTH_GNTR"/>
    <property type="match status" value="1"/>
</dbReference>
<dbReference type="SUPFAM" id="SSF46785">
    <property type="entry name" value="Winged helix' DNA-binding domain"/>
    <property type="match status" value="1"/>
</dbReference>
<gene>
    <name evidence="6" type="ORF">SAMN04489717_2433</name>
</gene>
<dbReference type="InterPro" id="IPR008920">
    <property type="entry name" value="TF_FadR/GntR_C"/>
</dbReference>
<feature type="domain" description="HTH gntR-type" evidence="5">
    <location>
        <begin position="16"/>
        <end position="84"/>
    </location>
</feature>
<feature type="region of interest" description="Disordered" evidence="4">
    <location>
        <begin position="221"/>
        <end position="244"/>
    </location>
</feature>
<dbReference type="Gene3D" id="1.20.120.530">
    <property type="entry name" value="GntR ligand-binding domain-like"/>
    <property type="match status" value="1"/>
</dbReference>
<dbReference type="AlphaFoldDB" id="A0A1H1RIK2"/>
<evidence type="ECO:0000313" key="7">
    <source>
        <dbReference type="Proteomes" id="UP000198983"/>
    </source>
</evidence>
<dbReference type="SMART" id="SM00345">
    <property type="entry name" value="HTH_GNTR"/>
    <property type="match status" value="1"/>
</dbReference>
<dbReference type="GO" id="GO:0003700">
    <property type="term" value="F:DNA-binding transcription factor activity"/>
    <property type="evidence" value="ECO:0007669"/>
    <property type="project" value="InterPro"/>
</dbReference>
<dbReference type="SUPFAM" id="SSF48008">
    <property type="entry name" value="GntR ligand-binding domain-like"/>
    <property type="match status" value="1"/>
</dbReference>
<keyword evidence="7" id="KW-1185">Reference proteome</keyword>
<name>A0A1H1RIK2_9ACTN</name>
<evidence type="ECO:0000313" key="6">
    <source>
        <dbReference type="EMBL" id="SDS35564.1"/>
    </source>
</evidence>
<keyword evidence="2 6" id="KW-0238">DNA-binding</keyword>
<dbReference type="GO" id="GO:0003677">
    <property type="term" value="F:DNA binding"/>
    <property type="evidence" value="ECO:0007669"/>
    <property type="project" value="UniProtKB-KW"/>
</dbReference>
<evidence type="ECO:0000259" key="5">
    <source>
        <dbReference type="PROSITE" id="PS50949"/>
    </source>
</evidence>
<protein>
    <submittedName>
        <fullName evidence="6">DNA-binding transcriptional regulator, FadR family</fullName>
    </submittedName>
</protein>
<dbReference type="CDD" id="cd07377">
    <property type="entry name" value="WHTH_GntR"/>
    <property type="match status" value="1"/>
</dbReference>